<evidence type="ECO:0000313" key="3">
    <source>
        <dbReference type="Proteomes" id="UP000676336"/>
    </source>
</evidence>
<evidence type="ECO:0000256" key="1">
    <source>
        <dbReference type="SAM" id="MobiDB-lite"/>
    </source>
</evidence>
<gene>
    <name evidence="2" type="ORF">SMN809_LOCUS56046</name>
</gene>
<feature type="compositionally biased region" description="Polar residues" evidence="1">
    <location>
        <begin position="1"/>
        <end position="11"/>
    </location>
</feature>
<dbReference type="Proteomes" id="UP000676336">
    <property type="component" value="Unassembled WGS sequence"/>
</dbReference>
<evidence type="ECO:0000313" key="2">
    <source>
        <dbReference type="EMBL" id="CAF4986929.1"/>
    </source>
</evidence>
<accession>A0A8S3D793</accession>
<protein>
    <submittedName>
        <fullName evidence="2">Uncharacterized protein</fullName>
    </submittedName>
</protein>
<feature type="region of interest" description="Disordered" evidence="1">
    <location>
        <begin position="1"/>
        <end position="21"/>
    </location>
</feature>
<organism evidence="2 3">
    <name type="scientific">Rotaria magnacalcarata</name>
    <dbReference type="NCBI Taxonomy" id="392030"/>
    <lineage>
        <taxon>Eukaryota</taxon>
        <taxon>Metazoa</taxon>
        <taxon>Spiralia</taxon>
        <taxon>Gnathifera</taxon>
        <taxon>Rotifera</taxon>
        <taxon>Eurotatoria</taxon>
        <taxon>Bdelloidea</taxon>
        <taxon>Philodinida</taxon>
        <taxon>Philodinidae</taxon>
        <taxon>Rotaria</taxon>
    </lineage>
</organism>
<dbReference type="EMBL" id="CAJOBI010199494">
    <property type="protein sequence ID" value="CAF4986929.1"/>
    <property type="molecule type" value="Genomic_DNA"/>
</dbReference>
<dbReference type="AlphaFoldDB" id="A0A8S3D793"/>
<proteinExistence type="predicted"/>
<feature type="non-terminal residue" evidence="2">
    <location>
        <position position="43"/>
    </location>
</feature>
<reference evidence="2" key="1">
    <citation type="submission" date="2021-02" db="EMBL/GenBank/DDBJ databases">
        <authorList>
            <person name="Nowell W R."/>
        </authorList>
    </citation>
    <scope>NUCLEOTIDE SEQUENCE</scope>
</reference>
<sequence length="43" mass="4828">MTAILSSSSDTNNNNKKNLIMHKDGNGRLYYRIGLNYAPSNLQ</sequence>
<name>A0A8S3D793_9BILA</name>
<comment type="caution">
    <text evidence="2">The sequence shown here is derived from an EMBL/GenBank/DDBJ whole genome shotgun (WGS) entry which is preliminary data.</text>
</comment>